<comment type="caution">
    <text evidence="2">The sequence shown here is derived from an EMBL/GenBank/DDBJ whole genome shotgun (WGS) entry which is preliminary data.</text>
</comment>
<name>A0A7W7T4X3_9PSEU</name>
<dbReference type="Gene3D" id="3.40.50.280">
    <property type="entry name" value="Cobalamin-binding domain"/>
    <property type="match status" value="1"/>
</dbReference>
<accession>A0A7W7T4X3</accession>
<dbReference type="Pfam" id="PF13411">
    <property type="entry name" value="MerR_1"/>
    <property type="match status" value="1"/>
</dbReference>
<dbReference type="SMART" id="SM00422">
    <property type="entry name" value="HTH_MERR"/>
    <property type="match status" value="1"/>
</dbReference>
<keyword evidence="3" id="KW-1185">Reference proteome</keyword>
<dbReference type="Gene3D" id="1.10.1240.10">
    <property type="entry name" value="Methionine synthase domain"/>
    <property type="match status" value="1"/>
</dbReference>
<evidence type="ECO:0000313" key="2">
    <source>
        <dbReference type="EMBL" id="MBB4966341.1"/>
    </source>
</evidence>
<dbReference type="InterPro" id="IPR009061">
    <property type="entry name" value="DNA-bd_dom_put_sf"/>
</dbReference>
<evidence type="ECO:0000313" key="3">
    <source>
        <dbReference type="Proteomes" id="UP000542674"/>
    </source>
</evidence>
<gene>
    <name evidence="2" type="ORF">F4559_003700</name>
</gene>
<dbReference type="InterPro" id="IPR036594">
    <property type="entry name" value="Meth_synthase_dom"/>
</dbReference>
<evidence type="ECO:0000259" key="1">
    <source>
        <dbReference type="PROSITE" id="PS50937"/>
    </source>
</evidence>
<dbReference type="Proteomes" id="UP000542674">
    <property type="component" value="Unassembled WGS sequence"/>
</dbReference>
<dbReference type="PROSITE" id="PS50937">
    <property type="entry name" value="HTH_MERR_2"/>
    <property type="match status" value="1"/>
</dbReference>
<dbReference type="Gene3D" id="1.10.1660.10">
    <property type="match status" value="1"/>
</dbReference>
<dbReference type="EMBL" id="JACHJS010000001">
    <property type="protein sequence ID" value="MBB4966341.1"/>
    <property type="molecule type" value="Genomic_DNA"/>
</dbReference>
<dbReference type="RefSeq" id="WP_184670279.1">
    <property type="nucleotide sequence ID" value="NZ_BAABAI010000026.1"/>
</dbReference>
<dbReference type="GO" id="GO:0003677">
    <property type="term" value="F:DNA binding"/>
    <property type="evidence" value="ECO:0007669"/>
    <property type="project" value="InterPro"/>
</dbReference>
<proteinExistence type="predicted"/>
<dbReference type="GO" id="GO:0006355">
    <property type="term" value="P:regulation of DNA-templated transcription"/>
    <property type="evidence" value="ECO:0007669"/>
    <property type="project" value="InterPro"/>
</dbReference>
<dbReference type="SUPFAM" id="SSF46955">
    <property type="entry name" value="Putative DNA-binding domain"/>
    <property type="match status" value="1"/>
</dbReference>
<dbReference type="InterPro" id="IPR000551">
    <property type="entry name" value="MerR-type_HTH_dom"/>
</dbReference>
<organism evidence="2 3">
    <name type="scientific">Saccharothrix violaceirubra</name>
    <dbReference type="NCBI Taxonomy" id="413306"/>
    <lineage>
        <taxon>Bacteria</taxon>
        <taxon>Bacillati</taxon>
        <taxon>Actinomycetota</taxon>
        <taxon>Actinomycetes</taxon>
        <taxon>Pseudonocardiales</taxon>
        <taxon>Pseudonocardiaceae</taxon>
        <taxon>Saccharothrix</taxon>
    </lineage>
</organism>
<protein>
    <recommendedName>
        <fullName evidence="1">HTH merR-type domain-containing protein</fullName>
    </recommendedName>
</protein>
<sequence>MIDEYDEPAVEDWTPVWTAGEVAARLGTTESTLRGWHRRYGLEPRSGRAGTHRRYSNDDVAVLGRMCELVNGGMRPSAAAGLLNGTPMPRDVRKAVVESARRLDTASCVDLLSRTFPRWGVVRTWDEVCRPALTSIERAQVDDPDCVDDEHALSWSVATALHRVPHPPAGASVLLACAPGEQHSLPVEALSAALAEHDVPTRMLGAAMPEPALVRAVTSTTPKAVLLWSHRIEPAHHRAAEAVAALGPRLVVAGPGWRAPGLSWERPTTLAGAVSVLREVG</sequence>
<feature type="domain" description="HTH merR-type" evidence="1">
    <location>
        <begin position="16"/>
        <end position="85"/>
    </location>
</feature>
<dbReference type="AlphaFoldDB" id="A0A7W7T4X3"/>
<reference evidence="2 3" key="1">
    <citation type="submission" date="2020-08" db="EMBL/GenBank/DDBJ databases">
        <title>Sequencing the genomes of 1000 actinobacteria strains.</title>
        <authorList>
            <person name="Klenk H.-P."/>
        </authorList>
    </citation>
    <scope>NUCLEOTIDE SEQUENCE [LARGE SCALE GENOMIC DNA]</scope>
    <source>
        <strain evidence="2 3">DSM 45084</strain>
    </source>
</reference>